<keyword evidence="14" id="KW-1185">Reference proteome</keyword>
<dbReference type="GO" id="GO:0020037">
    <property type="term" value="F:heme binding"/>
    <property type="evidence" value="ECO:0007669"/>
    <property type="project" value="InterPro"/>
</dbReference>
<keyword evidence="9 12" id="KW-0472">Membrane</keyword>
<dbReference type="GO" id="GO:0016020">
    <property type="term" value="C:membrane"/>
    <property type="evidence" value="ECO:0007669"/>
    <property type="project" value="UniProtKB-SubCell"/>
</dbReference>
<evidence type="ECO:0000256" key="2">
    <source>
        <dbReference type="ARBA" id="ARBA00004370"/>
    </source>
</evidence>
<feature type="transmembrane region" description="Helical" evidence="12">
    <location>
        <begin position="15"/>
        <end position="36"/>
    </location>
</feature>
<evidence type="ECO:0008006" key="15">
    <source>
        <dbReference type="Google" id="ProtNLM"/>
    </source>
</evidence>
<evidence type="ECO:0000256" key="11">
    <source>
        <dbReference type="RuleBase" id="RU000461"/>
    </source>
</evidence>
<evidence type="ECO:0000313" key="13">
    <source>
        <dbReference type="EMBL" id="KAK9105677.1"/>
    </source>
</evidence>
<evidence type="ECO:0000256" key="5">
    <source>
        <dbReference type="ARBA" id="ARBA00022723"/>
    </source>
</evidence>
<accession>A0AAP0FBB2</accession>
<dbReference type="InterPro" id="IPR002401">
    <property type="entry name" value="Cyt_P450_E_grp-I"/>
</dbReference>
<dbReference type="InterPro" id="IPR036396">
    <property type="entry name" value="Cyt_P450_sf"/>
</dbReference>
<organism evidence="13 14">
    <name type="scientific">Stephania cephalantha</name>
    <dbReference type="NCBI Taxonomy" id="152367"/>
    <lineage>
        <taxon>Eukaryota</taxon>
        <taxon>Viridiplantae</taxon>
        <taxon>Streptophyta</taxon>
        <taxon>Embryophyta</taxon>
        <taxon>Tracheophyta</taxon>
        <taxon>Spermatophyta</taxon>
        <taxon>Magnoliopsida</taxon>
        <taxon>Ranunculales</taxon>
        <taxon>Menispermaceae</taxon>
        <taxon>Menispermoideae</taxon>
        <taxon>Cissampelideae</taxon>
        <taxon>Stephania</taxon>
    </lineage>
</organism>
<dbReference type="Pfam" id="PF00067">
    <property type="entry name" value="p450"/>
    <property type="match status" value="1"/>
</dbReference>
<name>A0AAP0FBB2_9MAGN</name>
<comment type="similarity">
    <text evidence="3 11">Belongs to the cytochrome P450 family.</text>
</comment>
<keyword evidence="4 10" id="KW-0349">Heme</keyword>
<evidence type="ECO:0000256" key="8">
    <source>
        <dbReference type="ARBA" id="ARBA00023033"/>
    </source>
</evidence>
<dbReference type="AlphaFoldDB" id="A0AAP0FBB2"/>
<evidence type="ECO:0000256" key="6">
    <source>
        <dbReference type="ARBA" id="ARBA00023002"/>
    </source>
</evidence>
<gene>
    <name evidence="13" type="ORF">Scep_022521</name>
</gene>
<dbReference type="Gene3D" id="1.10.630.10">
    <property type="entry name" value="Cytochrome P450"/>
    <property type="match status" value="1"/>
</dbReference>
<comment type="caution">
    <text evidence="13">The sequence shown here is derived from an EMBL/GenBank/DDBJ whole genome shotgun (WGS) entry which is preliminary data.</text>
</comment>
<evidence type="ECO:0000256" key="7">
    <source>
        <dbReference type="ARBA" id="ARBA00023004"/>
    </source>
</evidence>
<dbReference type="Proteomes" id="UP001419268">
    <property type="component" value="Unassembled WGS sequence"/>
</dbReference>
<dbReference type="InterPro" id="IPR017972">
    <property type="entry name" value="Cyt_P450_CS"/>
</dbReference>
<dbReference type="SUPFAM" id="SSF48264">
    <property type="entry name" value="Cytochrome P450"/>
    <property type="match status" value="1"/>
</dbReference>
<proteinExistence type="inferred from homology"/>
<comment type="subcellular location">
    <subcellularLocation>
        <location evidence="2">Membrane</location>
    </subcellularLocation>
</comment>
<dbReference type="EMBL" id="JBBNAG010000009">
    <property type="protein sequence ID" value="KAK9105677.1"/>
    <property type="molecule type" value="Genomic_DNA"/>
</dbReference>
<keyword evidence="5 10" id="KW-0479">Metal-binding</keyword>
<dbReference type="FunFam" id="1.10.630.10:FF:000011">
    <property type="entry name" value="Cytochrome P450 83B1"/>
    <property type="match status" value="1"/>
</dbReference>
<dbReference type="PRINTS" id="PR00385">
    <property type="entry name" value="P450"/>
</dbReference>
<keyword evidence="7 10" id="KW-0408">Iron</keyword>
<evidence type="ECO:0000256" key="3">
    <source>
        <dbReference type="ARBA" id="ARBA00010617"/>
    </source>
</evidence>
<evidence type="ECO:0000256" key="10">
    <source>
        <dbReference type="PIRSR" id="PIRSR602401-1"/>
    </source>
</evidence>
<keyword evidence="12" id="KW-1133">Transmembrane helix</keyword>
<evidence type="ECO:0000313" key="14">
    <source>
        <dbReference type="Proteomes" id="UP001419268"/>
    </source>
</evidence>
<evidence type="ECO:0000256" key="1">
    <source>
        <dbReference type="ARBA" id="ARBA00001971"/>
    </source>
</evidence>
<dbReference type="PROSITE" id="PS00086">
    <property type="entry name" value="CYTOCHROME_P450"/>
    <property type="match status" value="1"/>
</dbReference>
<reference evidence="13 14" key="1">
    <citation type="submission" date="2024-01" db="EMBL/GenBank/DDBJ databases">
        <title>Genome assemblies of Stephania.</title>
        <authorList>
            <person name="Yang L."/>
        </authorList>
    </citation>
    <scope>NUCLEOTIDE SEQUENCE [LARGE SCALE GENOMIC DNA]</scope>
    <source>
        <strain evidence="13">JXDWG</strain>
        <tissue evidence="13">Leaf</tissue>
    </source>
</reference>
<protein>
    <recommendedName>
        <fullName evidence="15">Cytochrome P450</fullName>
    </recommendedName>
</protein>
<keyword evidence="6 11" id="KW-0560">Oxidoreductase</keyword>
<dbReference type="GO" id="GO:0005506">
    <property type="term" value="F:iron ion binding"/>
    <property type="evidence" value="ECO:0007669"/>
    <property type="project" value="InterPro"/>
</dbReference>
<dbReference type="PANTHER" id="PTHR47943:SF9">
    <property type="entry name" value="CYTOCHROME P450"/>
    <property type="match status" value="1"/>
</dbReference>
<sequence length="521" mass="58660">MRKNNTNTTTTTMAANSWIIALASTALITAVMIIMMRIKKHKRAVLPPGPRGLPILGNLHMLGDLPHQDLHKLSQKYGPIMHIRLGLVPTIVVSSPKAAELFLKTHDLVFSGRPSIQGSKYISYGRKGLAFAGYGPYWREIRKLCTLELFTSAKIEMFRAMRREEVGGLVEVVVVKGAAEDRRAVCVSEMVEKVVEDMTYRMVFGGKDDRFHFRPIINEVLAFAGGFNVGDYVPFLAPFDVQGLLPRMKAASKNFDVVIEKIIEEHIKDAKEQNGQVRDFIDVMLSLMESNSMKQVQFGKDNIKAIILDVLGAAMDTSVNVVNWAFAELLRHPKLMKRVQDELRDVVGMDRMVEETDLPKLNYLNMVIKETMRLHPVAPLLIPHESTEDITINGYFIPKKSRVIVNVWTIGRDPNAWSEDAEEFNPDRFIGIDMDFVGSHEFQLIPFGSGRRSCPGMQLGLVEVQLILAQLLHCFNWELPDGASPCDLDMSEKFNLTMARASSLHCIPSYRLNTLKTSKTT</sequence>
<keyword evidence="12" id="KW-0812">Transmembrane</keyword>
<dbReference type="PRINTS" id="PR00463">
    <property type="entry name" value="EP450I"/>
</dbReference>
<comment type="cofactor">
    <cofactor evidence="1 10">
        <name>heme</name>
        <dbReference type="ChEBI" id="CHEBI:30413"/>
    </cofactor>
</comment>
<keyword evidence="8 11" id="KW-0503">Monooxygenase</keyword>
<evidence type="ECO:0000256" key="9">
    <source>
        <dbReference type="ARBA" id="ARBA00023136"/>
    </source>
</evidence>
<dbReference type="CDD" id="cd11072">
    <property type="entry name" value="CYP71-like"/>
    <property type="match status" value="1"/>
</dbReference>
<evidence type="ECO:0000256" key="4">
    <source>
        <dbReference type="ARBA" id="ARBA00022617"/>
    </source>
</evidence>
<dbReference type="GO" id="GO:0004497">
    <property type="term" value="F:monooxygenase activity"/>
    <property type="evidence" value="ECO:0007669"/>
    <property type="project" value="UniProtKB-KW"/>
</dbReference>
<evidence type="ECO:0000256" key="12">
    <source>
        <dbReference type="SAM" id="Phobius"/>
    </source>
</evidence>
<feature type="binding site" description="axial binding residue" evidence="10">
    <location>
        <position position="454"/>
    </location>
    <ligand>
        <name>heme</name>
        <dbReference type="ChEBI" id="CHEBI:30413"/>
    </ligand>
    <ligandPart>
        <name>Fe</name>
        <dbReference type="ChEBI" id="CHEBI:18248"/>
    </ligandPart>
</feature>
<dbReference type="InterPro" id="IPR001128">
    <property type="entry name" value="Cyt_P450"/>
</dbReference>
<dbReference type="GO" id="GO:0044550">
    <property type="term" value="P:secondary metabolite biosynthetic process"/>
    <property type="evidence" value="ECO:0007669"/>
    <property type="project" value="UniProtKB-ARBA"/>
</dbReference>
<dbReference type="PANTHER" id="PTHR47943">
    <property type="entry name" value="CYTOCHROME P450 93A3-LIKE"/>
    <property type="match status" value="1"/>
</dbReference>
<dbReference type="GO" id="GO:0016705">
    <property type="term" value="F:oxidoreductase activity, acting on paired donors, with incorporation or reduction of molecular oxygen"/>
    <property type="evidence" value="ECO:0007669"/>
    <property type="project" value="InterPro"/>
</dbReference>